<dbReference type="InParanoid" id="A0A2P5EDZ5"/>
<dbReference type="InterPro" id="IPR014002">
    <property type="entry name" value="Agenet_dom_plant"/>
</dbReference>
<dbReference type="STRING" id="63057.A0A2P5EDZ5"/>
<comment type="caution">
    <text evidence="2">The sequence shown here is derived from an EMBL/GenBank/DDBJ whole genome shotgun (WGS) entry which is preliminary data.</text>
</comment>
<sequence>MSLLFVLEVLSTEGKNLLTHAPKGWDPPTMAVSGKAYFKEGAEVEVRSVRGGAFIPATIIAKSSSGTSFLVEYKTLKPKASIGVEKNEVKPLMEELDASLLRPSLPREREDYAYQPGQEVDAYHNGRWWEGVITEILEGSSKISVYLHVQVELEFEPSRLRPHREWVEGKWVPPLQDKNVSASIGAKAAEESLVEVRIDEEGFEGSWYAAKIIQDVGEDKYLVQYRTIRTDTGEKFLKEEVDKRNIRPYPPQSIMIDRYDQNEEVDAFHNDGWWEGVISKILSRGMYRVYFEHTDEEIVFEHSDLRLRQNWVNDTWVLASQVYI</sequence>
<dbReference type="AlphaFoldDB" id="A0A2P5EDZ5"/>
<feature type="domain" description="Agenet" evidence="1">
    <location>
        <begin position="257"/>
        <end position="313"/>
    </location>
</feature>
<dbReference type="Proteomes" id="UP000237000">
    <property type="component" value="Unassembled WGS sequence"/>
</dbReference>
<dbReference type="InterPro" id="IPR008395">
    <property type="entry name" value="Agenet-like_dom"/>
</dbReference>
<evidence type="ECO:0000259" key="1">
    <source>
        <dbReference type="SMART" id="SM00743"/>
    </source>
</evidence>
<proteinExistence type="predicted"/>
<dbReference type="CDD" id="cd20406">
    <property type="entry name" value="Tudor_Agenet_AtDUF_rpt2_4"/>
    <property type="match status" value="2"/>
</dbReference>
<dbReference type="EMBL" id="JXTC01000174">
    <property type="protein sequence ID" value="PON83746.1"/>
    <property type="molecule type" value="Genomic_DNA"/>
</dbReference>
<dbReference type="CDD" id="cd20405">
    <property type="entry name" value="Tudor_Agenet_AtDUF_rpt1_3"/>
    <property type="match status" value="1"/>
</dbReference>
<name>A0A2P5EDZ5_TREOI</name>
<feature type="domain" description="Agenet" evidence="1">
    <location>
        <begin position="36"/>
        <end position="109"/>
    </location>
</feature>
<dbReference type="SMART" id="SM00743">
    <property type="entry name" value="Agenet"/>
    <property type="match status" value="4"/>
</dbReference>
<accession>A0A2P5EDZ5</accession>
<keyword evidence="3" id="KW-1185">Reference proteome</keyword>
<reference evidence="3" key="1">
    <citation type="submission" date="2016-06" db="EMBL/GenBank/DDBJ databases">
        <title>Parallel loss of symbiosis genes in relatives of nitrogen-fixing non-legume Parasponia.</title>
        <authorList>
            <person name="Van Velzen R."/>
            <person name="Holmer R."/>
            <person name="Bu F."/>
            <person name="Rutten L."/>
            <person name="Van Zeijl A."/>
            <person name="Liu W."/>
            <person name="Santuari L."/>
            <person name="Cao Q."/>
            <person name="Sharma T."/>
            <person name="Shen D."/>
            <person name="Roswanjaya Y."/>
            <person name="Wardhani T."/>
            <person name="Kalhor M.S."/>
            <person name="Jansen J."/>
            <person name="Van den Hoogen J."/>
            <person name="Gungor B."/>
            <person name="Hartog M."/>
            <person name="Hontelez J."/>
            <person name="Verver J."/>
            <person name="Yang W.-C."/>
            <person name="Schijlen E."/>
            <person name="Repin R."/>
            <person name="Schilthuizen M."/>
            <person name="Schranz E."/>
            <person name="Heidstra R."/>
            <person name="Miyata K."/>
            <person name="Fedorova E."/>
            <person name="Kohlen W."/>
            <person name="Bisseling T."/>
            <person name="Smit S."/>
            <person name="Geurts R."/>
        </authorList>
    </citation>
    <scope>NUCLEOTIDE SEQUENCE [LARGE SCALE GENOMIC DNA]</scope>
    <source>
        <strain evidence="3">cv. RG33-2</strain>
    </source>
</reference>
<dbReference type="Gene3D" id="2.30.30.140">
    <property type="match status" value="1"/>
</dbReference>
<feature type="domain" description="Agenet" evidence="1">
    <location>
        <begin position="112"/>
        <end position="168"/>
    </location>
</feature>
<gene>
    <name evidence="2" type="ORF">TorRG33x02_205520</name>
</gene>
<dbReference type="PANTHER" id="PTHR31917">
    <property type="entry name" value="AGENET DOMAIN-CONTAINING PROTEIN-RELATED"/>
    <property type="match status" value="1"/>
</dbReference>
<dbReference type="Pfam" id="PF05641">
    <property type="entry name" value="Agenet"/>
    <property type="match status" value="2"/>
</dbReference>
<evidence type="ECO:0000313" key="3">
    <source>
        <dbReference type="Proteomes" id="UP000237000"/>
    </source>
</evidence>
<dbReference type="OrthoDB" id="2020707at2759"/>
<feature type="domain" description="Agenet" evidence="1">
    <location>
        <begin position="186"/>
        <end position="254"/>
    </location>
</feature>
<evidence type="ECO:0000313" key="2">
    <source>
        <dbReference type="EMBL" id="PON83746.1"/>
    </source>
</evidence>
<organism evidence="2 3">
    <name type="scientific">Trema orientale</name>
    <name type="common">Charcoal tree</name>
    <name type="synonym">Celtis orientalis</name>
    <dbReference type="NCBI Taxonomy" id="63057"/>
    <lineage>
        <taxon>Eukaryota</taxon>
        <taxon>Viridiplantae</taxon>
        <taxon>Streptophyta</taxon>
        <taxon>Embryophyta</taxon>
        <taxon>Tracheophyta</taxon>
        <taxon>Spermatophyta</taxon>
        <taxon>Magnoliopsida</taxon>
        <taxon>eudicotyledons</taxon>
        <taxon>Gunneridae</taxon>
        <taxon>Pentapetalae</taxon>
        <taxon>rosids</taxon>
        <taxon>fabids</taxon>
        <taxon>Rosales</taxon>
        <taxon>Cannabaceae</taxon>
        <taxon>Trema</taxon>
    </lineage>
</organism>
<dbReference type="PANTHER" id="PTHR31917:SF147">
    <property type="entry name" value="AGENET DOMAIN-CONTAINING PROTEIN"/>
    <property type="match status" value="1"/>
</dbReference>
<protein>
    <submittedName>
        <fullName evidence="2">Agenet domain containing protein</fullName>
    </submittedName>
</protein>